<dbReference type="InterPro" id="IPR001878">
    <property type="entry name" value="Znf_CCHC"/>
</dbReference>
<organism evidence="3 4">
    <name type="scientific">Collybiopsis luxurians FD-317 M1</name>
    <dbReference type="NCBI Taxonomy" id="944289"/>
    <lineage>
        <taxon>Eukaryota</taxon>
        <taxon>Fungi</taxon>
        <taxon>Dikarya</taxon>
        <taxon>Basidiomycota</taxon>
        <taxon>Agaricomycotina</taxon>
        <taxon>Agaricomycetes</taxon>
        <taxon>Agaricomycetidae</taxon>
        <taxon>Agaricales</taxon>
        <taxon>Marasmiineae</taxon>
        <taxon>Omphalotaceae</taxon>
        <taxon>Collybiopsis</taxon>
        <taxon>Collybiopsis luxurians</taxon>
    </lineage>
</organism>
<reference evidence="3 4" key="1">
    <citation type="submission" date="2014-04" db="EMBL/GenBank/DDBJ databases">
        <title>Evolutionary Origins and Diversification of the Mycorrhizal Mutualists.</title>
        <authorList>
            <consortium name="DOE Joint Genome Institute"/>
            <consortium name="Mycorrhizal Genomics Consortium"/>
            <person name="Kohler A."/>
            <person name="Kuo A."/>
            <person name="Nagy L.G."/>
            <person name="Floudas D."/>
            <person name="Copeland A."/>
            <person name="Barry K.W."/>
            <person name="Cichocki N."/>
            <person name="Veneault-Fourrey C."/>
            <person name="LaButti K."/>
            <person name="Lindquist E.A."/>
            <person name="Lipzen A."/>
            <person name="Lundell T."/>
            <person name="Morin E."/>
            <person name="Murat C."/>
            <person name="Riley R."/>
            <person name="Ohm R."/>
            <person name="Sun H."/>
            <person name="Tunlid A."/>
            <person name="Henrissat B."/>
            <person name="Grigoriev I.V."/>
            <person name="Hibbett D.S."/>
            <person name="Martin F."/>
        </authorList>
    </citation>
    <scope>NUCLEOTIDE SEQUENCE [LARGE SCALE GENOMIC DNA]</scope>
    <source>
        <strain evidence="3 4">FD-317 M1</strain>
    </source>
</reference>
<dbReference type="OrthoDB" id="2355984at2759"/>
<keyword evidence="1" id="KW-0863">Zinc-finger</keyword>
<feature type="non-terminal residue" evidence="3">
    <location>
        <position position="1"/>
    </location>
</feature>
<evidence type="ECO:0000313" key="3">
    <source>
        <dbReference type="EMBL" id="KIK50535.1"/>
    </source>
</evidence>
<dbReference type="AlphaFoldDB" id="A0A0D0AK50"/>
<evidence type="ECO:0000259" key="2">
    <source>
        <dbReference type="PROSITE" id="PS50158"/>
    </source>
</evidence>
<dbReference type="EMBL" id="KN834897">
    <property type="protein sequence ID" value="KIK50535.1"/>
    <property type="molecule type" value="Genomic_DNA"/>
</dbReference>
<dbReference type="Proteomes" id="UP000053593">
    <property type="component" value="Unassembled WGS sequence"/>
</dbReference>
<dbReference type="HOGENOM" id="CLU_2066961_0_0_1"/>
<protein>
    <recommendedName>
        <fullName evidence="2">CCHC-type domain-containing protein</fullName>
    </recommendedName>
</protein>
<keyword evidence="1" id="KW-0862">Zinc</keyword>
<keyword evidence="4" id="KW-1185">Reference proteome</keyword>
<accession>A0A0D0AK50</accession>
<sequence>ELHGYSDHINNLFTVTHVSLHHRVINYDCAACIYIRSRHDVLLHEVKKFNFIRVAHINARGVAVIGSSANVGFSKSVQKCKHSPEICRNWNFRSCTRKKCIFRHVCIHCGSANHVAREC</sequence>
<dbReference type="GO" id="GO:0008270">
    <property type="term" value="F:zinc ion binding"/>
    <property type="evidence" value="ECO:0007669"/>
    <property type="project" value="UniProtKB-KW"/>
</dbReference>
<proteinExistence type="predicted"/>
<evidence type="ECO:0000256" key="1">
    <source>
        <dbReference type="PROSITE-ProRule" id="PRU00047"/>
    </source>
</evidence>
<feature type="domain" description="CCHC-type" evidence="2">
    <location>
        <begin position="106"/>
        <end position="119"/>
    </location>
</feature>
<dbReference type="GO" id="GO:0003676">
    <property type="term" value="F:nucleic acid binding"/>
    <property type="evidence" value="ECO:0007669"/>
    <property type="project" value="InterPro"/>
</dbReference>
<keyword evidence="1" id="KW-0479">Metal-binding</keyword>
<evidence type="ECO:0000313" key="4">
    <source>
        <dbReference type="Proteomes" id="UP000053593"/>
    </source>
</evidence>
<gene>
    <name evidence="3" type="ORF">GYMLUDRAFT_182647</name>
</gene>
<name>A0A0D0AK50_9AGAR</name>
<dbReference type="PROSITE" id="PS50158">
    <property type="entry name" value="ZF_CCHC"/>
    <property type="match status" value="1"/>
</dbReference>